<keyword evidence="7" id="KW-0010">Activator</keyword>
<organism evidence="14 15">
    <name type="scientific">Latimeria chalumnae</name>
    <name type="common">Coelacanth</name>
    <dbReference type="NCBI Taxonomy" id="7897"/>
    <lineage>
        <taxon>Eukaryota</taxon>
        <taxon>Metazoa</taxon>
        <taxon>Chordata</taxon>
        <taxon>Craniata</taxon>
        <taxon>Vertebrata</taxon>
        <taxon>Euteleostomi</taxon>
        <taxon>Coelacanthiformes</taxon>
        <taxon>Coelacanthidae</taxon>
        <taxon>Latimeria</taxon>
    </lineage>
</organism>
<evidence type="ECO:0000256" key="1">
    <source>
        <dbReference type="ARBA" id="ARBA00004123"/>
    </source>
</evidence>
<dbReference type="eggNOG" id="ENOG502R4B5">
    <property type="taxonomic scope" value="Eukaryota"/>
</dbReference>
<evidence type="ECO:0000256" key="9">
    <source>
        <dbReference type="ARBA" id="ARBA00023242"/>
    </source>
</evidence>
<keyword evidence="8" id="KW-0804">Transcription</keyword>
<evidence type="ECO:0000313" key="14">
    <source>
        <dbReference type="Ensembl" id="ENSLACP00000013825.1"/>
    </source>
</evidence>
<evidence type="ECO:0000256" key="13">
    <source>
        <dbReference type="SAM" id="Coils"/>
    </source>
</evidence>
<keyword evidence="6 13" id="KW-0175">Coiled coil</keyword>
<evidence type="ECO:0000256" key="2">
    <source>
        <dbReference type="ARBA" id="ARBA00007979"/>
    </source>
</evidence>
<feature type="coiled-coil region" evidence="13">
    <location>
        <begin position="197"/>
        <end position="241"/>
    </location>
</feature>
<dbReference type="FunCoup" id="H3AW04">
    <property type="interactions" value="1455"/>
</dbReference>
<dbReference type="Proteomes" id="UP000008672">
    <property type="component" value="Unassembled WGS sequence"/>
</dbReference>
<evidence type="ECO:0000256" key="11">
    <source>
        <dbReference type="ARBA" id="ARBA00031136"/>
    </source>
</evidence>
<dbReference type="GeneTree" id="ENSGT00940000153270"/>
<accession>H3AW04</accession>
<dbReference type="GO" id="GO:0005634">
    <property type="term" value="C:nucleus"/>
    <property type="evidence" value="ECO:0007669"/>
    <property type="project" value="UniProtKB-SubCell"/>
</dbReference>
<dbReference type="Ensembl" id="ENSLACT00000013922.1">
    <property type="protein sequence ID" value="ENSLACP00000013825.1"/>
    <property type="gene ID" value="ENSLACG00000012171.1"/>
</dbReference>
<reference evidence="14" key="3">
    <citation type="submission" date="2025-09" db="UniProtKB">
        <authorList>
            <consortium name="Ensembl"/>
        </authorList>
    </citation>
    <scope>IDENTIFICATION</scope>
</reference>
<evidence type="ECO:0000256" key="10">
    <source>
        <dbReference type="ARBA" id="ARBA00023306"/>
    </source>
</evidence>
<dbReference type="SUPFAM" id="SSF111469">
    <property type="entry name" value="Geminin coiled-coil domain"/>
    <property type="match status" value="1"/>
</dbReference>
<dbReference type="InterPro" id="IPR022786">
    <property type="entry name" value="Geminin/Multicilin"/>
</dbReference>
<protein>
    <recommendedName>
        <fullName evidence="3">Multicilin</fullName>
    </recommendedName>
    <alternativeName>
        <fullName evidence="11">Multiciliate differentiation and DNA synthesis-associated cell cycle protein</fullName>
    </alternativeName>
    <alternativeName>
        <fullName evidence="12">Protein Idas</fullName>
    </alternativeName>
</protein>
<evidence type="ECO:0000256" key="6">
    <source>
        <dbReference type="ARBA" id="ARBA00023054"/>
    </source>
</evidence>
<dbReference type="GO" id="GO:0030030">
    <property type="term" value="P:cell projection organization"/>
    <property type="evidence" value="ECO:0007669"/>
    <property type="project" value="UniProtKB-KW"/>
</dbReference>
<reference evidence="14" key="2">
    <citation type="submission" date="2025-08" db="UniProtKB">
        <authorList>
            <consortium name="Ensembl"/>
        </authorList>
    </citation>
    <scope>IDENTIFICATION</scope>
</reference>
<evidence type="ECO:0000256" key="5">
    <source>
        <dbReference type="ARBA" id="ARBA00023015"/>
    </source>
</evidence>
<proteinExistence type="inferred from homology"/>
<keyword evidence="10" id="KW-0131">Cell cycle</keyword>
<dbReference type="Pfam" id="PF07412">
    <property type="entry name" value="Geminin"/>
    <property type="match status" value="1"/>
</dbReference>
<evidence type="ECO:0000313" key="15">
    <source>
        <dbReference type="Proteomes" id="UP000008672"/>
    </source>
</evidence>
<comment type="subcellular location">
    <subcellularLocation>
        <location evidence="1">Nucleus</location>
    </subcellularLocation>
</comment>
<reference evidence="15" key="1">
    <citation type="submission" date="2011-08" db="EMBL/GenBank/DDBJ databases">
        <title>The draft genome of Latimeria chalumnae.</title>
        <authorList>
            <person name="Di Palma F."/>
            <person name="Alfoldi J."/>
            <person name="Johnson J."/>
            <person name="Berlin A."/>
            <person name="Gnerre S."/>
            <person name="Jaffe D."/>
            <person name="MacCallum I."/>
            <person name="Young S."/>
            <person name="Walker B.J."/>
            <person name="Lander E."/>
            <person name="Lindblad-Toh K."/>
        </authorList>
    </citation>
    <scope>NUCLEOTIDE SEQUENCE [LARGE SCALE GENOMIC DNA]</scope>
    <source>
        <strain evidence="15">Wild caught</strain>
    </source>
</reference>
<dbReference type="CDD" id="cd22590">
    <property type="entry name" value="McIdas_CC"/>
    <property type="match status" value="1"/>
</dbReference>
<evidence type="ECO:0000256" key="12">
    <source>
        <dbReference type="ARBA" id="ARBA00033197"/>
    </source>
</evidence>
<dbReference type="HOGENOM" id="CLU_063884_0_0_1"/>
<keyword evidence="9" id="KW-0539">Nucleus</keyword>
<evidence type="ECO:0000256" key="7">
    <source>
        <dbReference type="ARBA" id="ARBA00023159"/>
    </source>
</evidence>
<dbReference type="Gene3D" id="1.20.5.1180">
    <property type="entry name" value="Geminin coiled-coil domain"/>
    <property type="match status" value="1"/>
</dbReference>
<name>H3AW04_LATCH</name>
<dbReference type="PANTHER" id="PTHR13372:SF3">
    <property type="entry name" value="MULTICILIN"/>
    <property type="match status" value="1"/>
</dbReference>
<keyword evidence="4" id="KW-0970">Cilium biogenesis/degradation</keyword>
<dbReference type="OMA" id="PCDISPF"/>
<gene>
    <name evidence="14" type="primary">MCIDAS</name>
</gene>
<dbReference type="GO" id="GO:0045786">
    <property type="term" value="P:negative regulation of cell cycle"/>
    <property type="evidence" value="ECO:0007669"/>
    <property type="project" value="TreeGrafter"/>
</dbReference>
<evidence type="ECO:0000256" key="4">
    <source>
        <dbReference type="ARBA" id="ARBA00022794"/>
    </source>
</evidence>
<dbReference type="PANTHER" id="PTHR13372">
    <property type="entry name" value="GEMININ"/>
    <property type="match status" value="1"/>
</dbReference>
<dbReference type="FunFam" id="1.20.5.1180:FF:000001">
    <property type="entry name" value="Truncated geminin"/>
    <property type="match status" value="1"/>
</dbReference>
<comment type="similarity">
    <text evidence="2">Belongs to the geminin family.</text>
</comment>
<keyword evidence="5" id="KW-0805">Transcription regulation</keyword>
<dbReference type="GO" id="GO:0008156">
    <property type="term" value="P:negative regulation of DNA replication"/>
    <property type="evidence" value="ECO:0007669"/>
    <property type="project" value="TreeGrafter"/>
</dbReference>
<sequence>AKKTLIMQNGRKAFDSICPNRMVDFSNRGQVKKRTKPENRFFMPLNKHVPGTLTTQNTPVKIFIEEPTSILDAAFETIDWQDLADCTSVPQPSSSNRNHQFPRLQDEPEFSLQDFRDAMDTFISDPSSLMQPEMGAVDLPLSHCDVSDFGTCMPASAHTQQDQLLQGNPNHIPPPEQYWKDVADQNQRALGDALQQNNQLHVTLTRKQKEIASLQERNVKLKEVANQAKHLASVLEKLMNQQSEDNNEVVAEHFTPRTVGKRKRLEDFYDGSQNCKEVDEILKEISERCSAALQTFGDADYKRAKMEPGQSNHAEVKETINMHGVFHGLQTSTSCSSVSISSSEVDDGMSFKTSIRDHCTIRTLAFPQGNAFTTRVPSGGYKFRWVPS</sequence>
<dbReference type="InParanoid" id="H3AW04"/>
<dbReference type="STRING" id="7897.ENSLACP00000013825"/>
<keyword evidence="15" id="KW-1185">Reference proteome</keyword>
<evidence type="ECO:0000256" key="8">
    <source>
        <dbReference type="ARBA" id="ARBA00023163"/>
    </source>
</evidence>
<evidence type="ECO:0000256" key="3">
    <source>
        <dbReference type="ARBA" id="ARBA00018222"/>
    </source>
</evidence>
<dbReference type="AlphaFoldDB" id="H3AW04"/>
<dbReference type="EMBL" id="AFYH01093110">
    <property type="status" value="NOT_ANNOTATED_CDS"/>
    <property type="molecule type" value="Genomic_DNA"/>
</dbReference>